<feature type="domain" description="CN hydrolase" evidence="9">
    <location>
        <begin position="179"/>
        <end position="405"/>
    </location>
</feature>
<dbReference type="PANTHER" id="PTHR38686">
    <property type="entry name" value="APOLIPOPROTEIN N-ACYLTRANSFERASE"/>
    <property type="match status" value="1"/>
</dbReference>
<evidence type="ECO:0000256" key="2">
    <source>
        <dbReference type="ARBA" id="ARBA00022475"/>
    </source>
</evidence>
<keyword evidence="2 8" id="KW-1003">Cell membrane</keyword>
<evidence type="ECO:0000256" key="7">
    <source>
        <dbReference type="ARBA" id="ARBA00023315"/>
    </source>
</evidence>
<evidence type="ECO:0000256" key="4">
    <source>
        <dbReference type="ARBA" id="ARBA00022692"/>
    </source>
</evidence>
<feature type="transmembrane region" description="Helical" evidence="8">
    <location>
        <begin position="128"/>
        <end position="148"/>
    </location>
</feature>
<evidence type="ECO:0000256" key="3">
    <source>
        <dbReference type="ARBA" id="ARBA00022679"/>
    </source>
</evidence>
<dbReference type="InterPro" id="IPR003010">
    <property type="entry name" value="C-N_Hydrolase"/>
</dbReference>
<feature type="transmembrane region" description="Helical" evidence="8">
    <location>
        <begin position="38"/>
        <end position="54"/>
    </location>
</feature>
<evidence type="ECO:0000256" key="5">
    <source>
        <dbReference type="ARBA" id="ARBA00022989"/>
    </source>
</evidence>
<dbReference type="Proteomes" id="UP000058660">
    <property type="component" value="Chromosome"/>
</dbReference>
<sequence>MRPLLLGLLLALTLPPFPFGPLAPLVLAFLLRGGFREGFLMGLGFFSLHLLWLPQSFAENFGPWGAVPFLPLVLVKALSFGLLFALTPTPLSRVGGWVLLEWLSEQGDLAFPWGLLGYALLEAPGRLLAAWGGVYLLSLLVLLFAWGFSAGRWSLLLPWALLWLLPLPEAQPEEMALLVQGNINPLRKFQGELDEAVYLRLTEEGLKAHSEAQLVVWPETAVWRIPEGVDGVLEGRPLLTGLNLFGPNRAVLYQEGRVLAHYDKTRLVPFGERFPFREALGGVYAFFFRAMGLGEVLDRTPGKDLRPLGPYGVMICYESVFPGVARGLARSGAEVLVLLTNDAWYGPSYGGRQHFALGRLRAVETGRWLLRAGNDGITASVDPYGRVVAAIPPHREGFLLAPYALLSGETPYVRLGDWAVGVALTLLLLGLILRVRLPGWRNR</sequence>
<organism evidence="10 11">
    <name type="scientific">Thermus aquaticus (strain ATCC BAA-2747 / Y51MC23)</name>
    <dbReference type="NCBI Taxonomy" id="498848"/>
    <lineage>
        <taxon>Bacteria</taxon>
        <taxon>Thermotogati</taxon>
        <taxon>Deinococcota</taxon>
        <taxon>Deinococci</taxon>
        <taxon>Thermales</taxon>
        <taxon>Thermaceae</taxon>
        <taxon>Thermus</taxon>
    </lineage>
</organism>
<feature type="transmembrane region" description="Helical" evidence="8">
    <location>
        <begin position="418"/>
        <end position="437"/>
    </location>
</feature>
<dbReference type="HAMAP" id="MF_01148">
    <property type="entry name" value="Lnt"/>
    <property type="match status" value="1"/>
</dbReference>
<comment type="similarity">
    <text evidence="8">Belongs to the CN hydrolase family. Apolipoprotein N-acyltransferase subfamily.</text>
</comment>
<dbReference type="NCBIfam" id="TIGR00546">
    <property type="entry name" value="lnt"/>
    <property type="match status" value="1"/>
</dbReference>
<evidence type="ECO:0000256" key="1">
    <source>
        <dbReference type="ARBA" id="ARBA00004651"/>
    </source>
</evidence>
<dbReference type="EMBL" id="CP010822">
    <property type="protein sequence ID" value="ALJ91678.1"/>
    <property type="molecule type" value="Genomic_DNA"/>
</dbReference>
<protein>
    <recommendedName>
        <fullName evidence="8">Apolipoprotein N-acyltransferase</fullName>
        <shortName evidence="8">ALP N-acyltransferase</shortName>
        <ecNumber evidence="8">2.3.1.269</ecNumber>
    </recommendedName>
</protein>
<dbReference type="CDD" id="cd07571">
    <property type="entry name" value="ALP_N-acyl_transferase"/>
    <property type="match status" value="1"/>
</dbReference>
<dbReference type="PROSITE" id="PS50263">
    <property type="entry name" value="CN_HYDROLASE"/>
    <property type="match status" value="1"/>
</dbReference>
<dbReference type="InterPro" id="IPR045378">
    <property type="entry name" value="LNT_N"/>
</dbReference>
<keyword evidence="11" id="KW-1185">Reference proteome</keyword>
<reference evidence="11" key="1">
    <citation type="journal article" date="2015" name="PLoS ONE">
        <title>Complete Genome Sequence of Thermus aquaticus Y51MC23.</title>
        <authorList>
            <person name="Brumm P.J."/>
            <person name="Monsma S."/>
            <person name="Keough B."/>
            <person name="Jasinovica S."/>
            <person name="Ferguson E."/>
            <person name="Schoenfeld T."/>
            <person name="Lodes M."/>
            <person name="Mead D.A."/>
        </authorList>
    </citation>
    <scope>NUCLEOTIDE SEQUENCE [LARGE SCALE GENOMIC DNA]</scope>
    <source>
        <strain evidence="11">BAA-2747 / Y51MC23</strain>
    </source>
</reference>
<dbReference type="SUPFAM" id="SSF56317">
    <property type="entry name" value="Carbon-nitrogen hydrolase"/>
    <property type="match status" value="1"/>
</dbReference>
<evidence type="ECO:0000313" key="10">
    <source>
        <dbReference type="EMBL" id="ALJ91678.1"/>
    </source>
</evidence>
<name>A0ABM5VNC9_THEA5</name>
<comment type="subcellular location">
    <subcellularLocation>
        <location evidence="1 8">Cell membrane</location>
        <topology evidence="1 8">Multi-pass membrane protein</topology>
    </subcellularLocation>
</comment>
<keyword evidence="4 8" id="KW-0812">Transmembrane</keyword>
<feature type="transmembrane region" description="Helical" evidence="8">
    <location>
        <begin position="66"/>
        <end position="87"/>
    </location>
</feature>
<dbReference type="Gene3D" id="3.60.110.10">
    <property type="entry name" value="Carbon-nitrogen hydrolase"/>
    <property type="match status" value="1"/>
</dbReference>
<gene>
    <name evidence="8" type="primary">lnt</name>
    <name evidence="10" type="ORF">TO73_1850</name>
</gene>
<comment type="function">
    <text evidence="8">Catalyzes the phospholipid dependent N-acylation of the N-terminal cysteine of apolipoprotein, the last step in lipoprotein maturation.</text>
</comment>
<keyword evidence="6 8" id="KW-0472">Membrane</keyword>
<evidence type="ECO:0000256" key="6">
    <source>
        <dbReference type="ARBA" id="ARBA00023136"/>
    </source>
</evidence>
<keyword evidence="7 8" id="KW-0012">Acyltransferase</keyword>
<dbReference type="Pfam" id="PF20154">
    <property type="entry name" value="LNT_N"/>
    <property type="match status" value="1"/>
</dbReference>
<dbReference type="EC" id="2.3.1.269" evidence="8"/>
<comment type="catalytic activity">
    <reaction evidence="8">
        <text>N-terminal S-1,2-diacyl-sn-glyceryl-L-cysteinyl-[lipoprotein] + a glycerophospholipid = N-acyl-S-1,2-diacyl-sn-glyceryl-L-cysteinyl-[lipoprotein] + a 2-acyl-sn-glycero-3-phospholipid + H(+)</text>
        <dbReference type="Rhea" id="RHEA:48228"/>
        <dbReference type="Rhea" id="RHEA-COMP:14681"/>
        <dbReference type="Rhea" id="RHEA-COMP:14684"/>
        <dbReference type="ChEBI" id="CHEBI:15378"/>
        <dbReference type="ChEBI" id="CHEBI:136912"/>
        <dbReference type="ChEBI" id="CHEBI:140656"/>
        <dbReference type="ChEBI" id="CHEBI:140657"/>
        <dbReference type="ChEBI" id="CHEBI:140660"/>
        <dbReference type="EC" id="2.3.1.269"/>
    </reaction>
</comment>
<dbReference type="Pfam" id="PF00795">
    <property type="entry name" value="CN_hydrolase"/>
    <property type="match status" value="1"/>
</dbReference>
<proteinExistence type="inferred from homology"/>
<comment type="caution">
    <text evidence="8">Lacks conserved residue(s) required for the propagation of feature annotation.</text>
</comment>
<evidence type="ECO:0000256" key="8">
    <source>
        <dbReference type="HAMAP-Rule" id="MF_01148"/>
    </source>
</evidence>
<keyword evidence="5 8" id="KW-1133">Transmembrane helix</keyword>
<dbReference type="RefSeq" id="WP_003045189.1">
    <property type="nucleotide sequence ID" value="NZ_CP010822.1"/>
</dbReference>
<comment type="pathway">
    <text evidence="8">Protein modification; lipoprotein biosynthesis (N-acyl transfer).</text>
</comment>
<evidence type="ECO:0000313" key="11">
    <source>
        <dbReference type="Proteomes" id="UP000058660"/>
    </source>
</evidence>
<accession>A0ABM5VNC9</accession>
<dbReference type="PANTHER" id="PTHR38686:SF1">
    <property type="entry name" value="APOLIPOPROTEIN N-ACYLTRANSFERASE"/>
    <property type="match status" value="1"/>
</dbReference>
<evidence type="ECO:0000259" key="9">
    <source>
        <dbReference type="PROSITE" id="PS50263"/>
    </source>
</evidence>
<dbReference type="InterPro" id="IPR004563">
    <property type="entry name" value="Apolipo_AcylTrfase"/>
</dbReference>
<dbReference type="InterPro" id="IPR036526">
    <property type="entry name" value="C-N_Hydrolase_sf"/>
</dbReference>
<keyword evidence="3 8" id="KW-0808">Transferase</keyword>